<evidence type="ECO:0000313" key="2">
    <source>
        <dbReference type="Proteomes" id="UP000008743"/>
    </source>
</evidence>
<organism evidence="1 2">
    <name type="scientific">Capsaspora owczarzaki (strain ATCC 30864)</name>
    <dbReference type="NCBI Taxonomy" id="595528"/>
    <lineage>
        <taxon>Eukaryota</taxon>
        <taxon>Filasterea</taxon>
        <taxon>Capsaspora</taxon>
    </lineage>
</organism>
<gene>
    <name evidence="1" type="ORF">CAOG_009367</name>
</gene>
<dbReference type="AlphaFoldDB" id="A0A0D2U2S4"/>
<sequence>MVDRAVNGSAPHPQPQTPKRCFFRVLGPFTIQTESEQMRARMLLAGPKGGLEPNGFCIGSKHFDSPRLHRSLPRPNGLHSVSSRRNPIKWTVLYRIGRATSARGERMAI</sequence>
<name>A0A0D2U2S4_CAPO3</name>
<accession>A0A0D2U2S4</accession>
<reference evidence="2" key="1">
    <citation type="submission" date="2011-02" db="EMBL/GenBank/DDBJ databases">
        <title>The Genome Sequence of Capsaspora owczarzaki ATCC 30864.</title>
        <authorList>
            <person name="Russ C."/>
            <person name="Cuomo C."/>
            <person name="Burger G."/>
            <person name="Gray M.W."/>
            <person name="Holland P.W.H."/>
            <person name="King N."/>
            <person name="Lang F.B.F."/>
            <person name="Roger A.J."/>
            <person name="Ruiz-Trillo I."/>
            <person name="Young S.K."/>
            <person name="Zeng Q."/>
            <person name="Gargeya S."/>
            <person name="Alvarado L."/>
            <person name="Berlin A."/>
            <person name="Chapman S.B."/>
            <person name="Chen Z."/>
            <person name="Freedman E."/>
            <person name="Gellesch M."/>
            <person name="Goldberg J."/>
            <person name="Griggs A."/>
            <person name="Gujja S."/>
            <person name="Heilman E."/>
            <person name="Heiman D."/>
            <person name="Howarth C."/>
            <person name="Mehta T."/>
            <person name="Neiman D."/>
            <person name="Pearson M."/>
            <person name="Roberts A."/>
            <person name="Saif S."/>
            <person name="Shea T."/>
            <person name="Shenoy N."/>
            <person name="Sisk P."/>
            <person name="Stolte C."/>
            <person name="Sykes S."/>
            <person name="White J."/>
            <person name="Yandava C."/>
            <person name="Haas B."/>
            <person name="Nusbaum C."/>
            <person name="Birren B."/>
        </authorList>
    </citation>
    <scope>NUCLEOTIDE SEQUENCE</scope>
    <source>
        <strain evidence="2">ATCC 30864</strain>
    </source>
</reference>
<evidence type="ECO:0000313" key="1">
    <source>
        <dbReference type="EMBL" id="KJE89486.1"/>
    </source>
</evidence>
<keyword evidence="2" id="KW-1185">Reference proteome</keyword>
<dbReference type="EMBL" id="KE346360">
    <property type="protein sequence ID" value="KJE89486.1"/>
    <property type="molecule type" value="Genomic_DNA"/>
</dbReference>
<dbReference type="InParanoid" id="A0A0D2U2S4"/>
<protein>
    <submittedName>
        <fullName evidence="1">Uncharacterized protein</fullName>
    </submittedName>
</protein>
<dbReference type="Proteomes" id="UP000008743">
    <property type="component" value="Unassembled WGS sequence"/>
</dbReference>
<proteinExistence type="predicted"/>